<keyword evidence="1" id="KW-0677">Repeat</keyword>
<dbReference type="CDD" id="cd05008">
    <property type="entry name" value="SIS_GlmS_GlmD_1"/>
    <property type="match status" value="1"/>
</dbReference>
<evidence type="ECO:0000313" key="4">
    <source>
        <dbReference type="Proteomes" id="UP000266895"/>
    </source>
</evidence>
<proteinExistence type="predicted"/>
<dbReference type="PROSITE" id="PS51464">
    <property type="entry name" value="SIS"/>
    <property type="match status" value="1"/>
</dbReference>
<dbReference type="InterPro" id="IPR035490">
    <property type="entry name" value="GlmS/FrlB_SIS"/>
</dbReference>
<dbReference type="Gene3D" id="3.40.50.10490">
    <property type="entry name" value="Glucose-6-phosphate isomerase like protein, domain 1"/>
    <property type="match status" value="2"/>
</dbReference>
<feature type="domain" description="SIS" evidence="2">
    <location>
        <begin position="26"/>
        <end position="158"/>
    </location>
</feature>
<dbReference type="PANTHER" id="PTHR10937">
    <property type="entry name" value="GLUCOSAMINE--FRUCTOSE-6-PHOSPHATE AMINOTRANSFERASE, ISOMERIZING"/>
    <property type="match status" value="1"/>
</dbReference>
<dbReference type="AlphaFoldDB" id="A0A3S4QZ54"/>
<protein>
    <submittedName>
        <fullName evidence="3">Glucosamine--fructose-6-phosphate aminotransferase [isomerizing]</fullName>
        <ecNumber evidence="3">2.6.1.16</ecNumber>
    </submittedName>
</protein>
<evidence type="ECO:0000313" key="3">
    <source>
        <dbReference type="EMBL" id="VEG25636.1"/>
    </source>
</evidence>
<dbReference type="GO" id="GO:1901135">
    <property type="term" value="P:carbohydrate derivative metabolic process"/>
    <property type="evidence" value="ECO:0007669"/>
    <property type="project" value="InterPro"/>
</dbReference>
<evidence type="ECO:0000259" key="2">
    <source>
        <dbReference type="PROSITE" id="PS51464"/>
    </source>
</evidence>
<organism evidence="3 4">
    <name type="scientific">Actinomyces howellii</name>
    <dbReference type="NCBI Taxonomy" id="52771"/>
    <lineage>
        <taxon>Bacteria</taxon>
        <taxon>Bacillati</taxon>
        <taxon>Actinomycetota</taxon>
        <taxon>Actinomycetes</taxon>
        <taxon>Actinomycetales</taxon>
        <taxon>Actinomycetaceae</taxon>
        <taxon>Actinomyces</taxon>
    </lineage>
</organism>
<dbReference type="Pfam" id="PF01380">
    <property type="entry name" value="SIS"/>
    <property type="match status" value="1"/>
</dbReference>
<dbReference type="RefSeq" id="WP_232009808.1">
    <property type="nucleotide sequence ID" value="NZ_LR134350.1"/>
</dbReference>
<accession>A0A3S4QZ54</accession>
<dbReference type="EC" id="2.6.1.16" evidence="3"/>
<dbReference type="Proteomes" id="UP000266895">
    <property type="component" value="Chromosome"/>
</dbReference>
<keyword evidence="4" id="KW-1185">Reference proteome</keyword>
<dbReference type="InterPro" id="IPR046348">
    <property type="entry name" value="SIS_dom_sf"/>
</dbReference>
<dbReference type="GO" id="GO:0004360">
    <property type="term" value="F:glutamine-fructose-6-phosphate transaminase (isomerizing) activity"/>
    <property type="evidence" value="ECO:0007669"/>
    <property type="project" value="UniProtKB-EC"/>
</dbReference>
<reference evidence="3 4" key="1">
    <citation type="submission" date="2018-12" db="EMBL/GenBank/DDBJ databases">
        <authorList>
            <consortium name="Pathogen Informatics"/>
        </authorList>
    </citation>
    <scope>NUCLEOTIDE SEQUENCE [LARGE SCALE GENOMIC DNA]</scope>
    <source>
        <strain evidence="3 4">NCTC11636</strain>
    </source>
</reference>
<dbReference type="InterPro" id="IPR035466">
    <property type="entry name" value="GlmS/AgaS_SIS"/>
</dbReference>
<dbReference type="KEGG" id="ahw:NCTC11636_00135"/>
<keyword evidence="3" id="KW-0032">Aminotransferase</keyword>
<dbReference type="EMBL" id="LR134350">
    <property type="protein sequence ID" value="VEG25636.1"/>
    <property type="molecule type" value="Genomic_DNA"/>
</dbReference>
<sequence length="297" mass="31716">MTSRTTSEINSQPELWARAAELAGDVEGLPRTGERVAVVGCGTSWFMAQSYAVLRDEAGQGETDAFTASLLPTERRYDRAVLLSRSGTTTEIVEVARALRERGTPATLITAVGGGPAAPQVDHEIVLDFADERSVVQTRFATTALSLLRASTGQDLSRSVADAAAALETEIDPAWVEAPQVTFLGEGWCFGLANEAALKWREASQAWTESYPSMEYRHGPIAIAEPGRLTWVFGQAPVGMAQQVALTGASLLTFDLDPLAALVVAQRTAVARAQARGLDPDRPRHLSRAVILSGARG</sequence>
<gene>
    <name evidence="3" type="primary">glmS_1</name>
    <name evidence="3" type="ORF">NCTC11636_00135</name>
</gene>
<evidence type="ECO:0000256" key="1">
    <source>
        <dbReference type="ARBA" id="ARBA00022737"/>
    </source>
</evidence>
<dbReference type="InterPro" id="IPR001347">
    <property type="entry name" value="SIS_dom"/>
</dbReference>
<keyword evidence="3" id="KW-0808">Transferase</keyword>
<dbReference type="CDD" id="cd05009">
    <property type="entry name" value="SIS_GlmS_GlmD_2"/>
    <property type="match status" value="1"/>
</dbReference>
<dbReference type="GO" id="GO:0097367">
    <property type="term" value="F:carbohydrate derivative binding"/>
    <property type="evidence" value="ECO:0007669"/>
    <property type="project" value="InterPro"/>
</dbReference>
<name>A0A3S4QZ54_9ACTO</name>
<dbReference type="SUPFAM" id="SSF53697">
    <property type="entry name" value="SIS domain"/>
    <property type="match status" value="1"/>
</dbReference>